<dbReference type="Pfam" id="PF00197">
    <property type="entry name" value="Kunitz_legume"/>
    <property type="match status" value="1"/>
</dbReference>
<dbReference type="AlphaFoldDB" id="A0A444YYP3"/>
<evidence type="ECO:0000313" key="1">
    <source>
        <dbReference type="EMBL" id="RYR07053.1"/>
    </source>
</evidence>
<organism evidence="1 2">
    <name type="scientific">Arachis hypogaea</name>
    <name type="common">Peanut</name>
    <dbReference type="NCBI Taxonomy" id="3818"/>
    <lineage>
        <taxon>Eukaryota</taxon>
        <taxon>Viridiplantae</taxon>
        <taxon>Streptophyta</taxon>
        <taxon>Embryophyta</taxon>
        <taxon>Tracheophyta</taxon>
        <taxon>Spermatophyta</taxon>
        <taxon>Magnoliopsida</taxon>
        <taxon>eudicotyledons</taxon>
        <taxon>Gunneridae</taxon>
        <taxon>Pentapetalae</taxon>
        <taxon>rosids</taxon>
        <taxon>fabids</taxon>
        <taxon>Fabales</taxon>
        <taxon>Fabaceae</taxon>
        <taxon>Papilionoideae</taxon>
        <taxon>50 kb inversion clade</taxon>
        <taxon>dalbergioids sensu lato</taxon>
        <taxon>Dalbergieae</taxon>
        <taxon>Pterocarpus clade</taxon>
        <taxon>Arachis</taxon>
    </lineage>
</organism>
<gene>
    <name evidence="1" type="ORF">Ahy_B05g074370</name>
</gene>
<dbReference type="EMBL" id="SDMP01000015">
    <property type="protein sequence ID" value="RYR07053.1"/>
    <property type="molecule type" value="Genomic_DNA"/>
</dbReference>
<dbReference type="Gene3D" id="2.80.10.50">
    <property type="match status" value="1"/>
</dbReference>
<proteinExistence type="predicted"/>
<dbReference type="GO" id="GO:0004866">
    <property type="term" value="F:endopeptidase inhibitor activity"/>
    <property type="evidence" value="ECO:0007669"/>
    <property type="project" value="InterPro"/>
</dbReference>
<reference evidence="1 2" key="1">
    <citation type="submission" date="2019-01" db="EMBL/GenBank/DDBJ databases">
        <title>Sequencing of cultivated peanut Arachis hypogaea provides insights into genome evolution and oil improvement.</title>
        <authorList>
            <person name="Chen X."/>
        </authorList>
    </citation>
    <scope>NUCLEOTIDE SEQUENCE [LARGE SCALE GENOMIC DNA]</scope>
    <source>
        <strain evidence="2">cv. Fuhuasheng</strain>
        <tissue evidence="1">Leaves</tissue>
    </source>
</reference>
<name>A0A444YYP3_ARAHY</name>
<dbReference type="InterPro" id="IPR002160">
    <property type="entry name" value="Prot_inh_Kunz-lg"/>
</dbReference>
<dbReference type="InterPro" id="IPR011065">
    <property type="entry name" value="Kunitz_inhibitor_STI-like_sf"/>
</dbReference>
<accession>A0A444YYP3</accession>
<keyword evidence="2" id="KW-1185">Reference proteome</keyword>
<dbReference type="Proteomes" id="UP000289738">
    <property type="component" value="Chromosome B05"/>
</dbReference>
<evidence type="ECO:0000313" key="2">
    <source>
        <dbReference type="Proteomes" id="UP000289738"/>
    </source>
</evidence>
<protein>
    <submittedName>
        <fullName evidence="1">Uncharacterized protein</fullName>
    </submittedName>
</protein>
<dbReference type="PANTHER" id="PTHR33107:SF85">
    <property type="entry name" value="KUNITZ TYPE TRYPSIN INHIBITOR _ MIRACULIN"/>
    <property type="match status" value="1"/>
</dbReference>
<dbReference type="SUPFAM" id="SSF50386">
    <property type="entry name" value="STI-like"/>
    <property type="match status" value="1"/>
</dbReference>
<dbReference type="PANTHER" id="PTHR33107">
    <property type="entry name" value="KUNITZ TRYPSIN INHIBITOR 2"/>
    <property type="match status" value="1"/>
</dbReference>
<comment type="caution">
    <text evidence="1">The sequence shown here is derived from an EMBL/GenBank/DDBJ whole genome shotgun (WGS) entry which is preliminary data.</text>
</comment>
<sequence length="127" mass="13854">MNHTPLSTLRSLQTDDSLHFGADVDLMLRSVEVRITPSLLGVEGVKVLSGVWFISTDGVAGNPGVNTVANWFKIEKDGEDYNLSFCPSVCNCSTLCRPLGIYTDSDGTKHLSLSDQVPTFKVMFKKA</sequence>